<evidence type="ECO:0000313" key="4">
    <source>
        <dbReference type="EMBL" id="CAB4199885.1"/>
    </source>
</evidence>
<organism evidence="3">
    <name type="scientific">uncultured Caudovirales phage</name>
    <dbReference type="NCBI Taxonomy" id="2100421"/>
    <lineage>
        <taxon>Viruses</taxon>
        <taxon>Duplodnaviria</taxon>
        <taxon>Heunggongvirae</taxon>
        <taxon>Uroviricota</taxon>
        <taxon>Caudoviricetes</taxon>
        <taxon>Peduoviridae</taxon>
        <taxon>Maltschvirus</taxon>
        <taxon>Maltschvirus maltsch</taxon>
    </lineage>
</organism>
<proteinExistence type="predicted"/>
<protein>
    <submittedName>
        <fullName evidence="3">Uncharacterized protein</fullName>
    </submittedName>
</protein>
<evidence type="ECO:0000313" key="3">
    <source>
        <dbReference type="EMBL" id="CAB4187468.1"/>
    </source>
</evidence>
<accession>A0A6J5R1V1</accession>
<feature type="region of interest" description="Disordered" evidence="1">
    <location>
        <begin position="38"/>
        <end position="104"/>
    </location>
</feature>
<gene>
    <name evidence="3" type="ORF">UFOVP1156_26</name>
    <name evidence="4" type="ORF">UFOVP1346_10</name>
    <name evidence="2" type="ORF">UFOVP921_50</name>
</gene>
<name>A0A6J5R1V1_9CAUD</name>
<reference evidence="3" key="1">
    <citation type="submission" date="2020-05" db="EMBL/GenBank/DDBJ databases">
        <authorList>
            <person name="Chiriac C."/>
            <person name="Salcher M."/>
            <person name="Ghai R."/>
            <person name="Kavagutti S V."/>
        </authorList>
    </citation>
    <scope>NUCLEOTIDE SEQUENCE</scope>
</reference>
<dbReference type="EMBL" id="LR797295">
    <property type="protein sequence ID" value="CAB4199885.1"/>
    <property type="molecule type" value="Genomic_DNA"/>
</dbReference>
<sequence length="117" mass="12631">MAAQCVSNLEAAVKAVKDEYGNDPKWQAVIDHADKAVTEAHTAEGTPAPESPGQKTANDVHNQVNNEKAVEAKEDPKEEATETPVEEKQETPVEEKQAAPTDMKGAAKIALLMLRKK</sequence>
<dbReference type="EMBL" id="LR796875">
    <property type="protein sequence ID" value="CAB4172180.1"/>
    <property type="molecule type" value="Genomic_DNA"/>
</dbReference>
<evidence type="ECO:0000313" key="2">
    <source>
        <dbReference type="EMBL" id="CAB4172180.1"/>
    </source>
</evidence>
<feature type="compositionally biased region" description="Basic and acidic residues" evidence="1">
    <location>
        <begin position="68"/>
        <end position="97"/>
    </location>
</feature>
<evidence type="ECO:0000256" key="1">
    <source>
        <dbReference type="SAM" id="MobiDB-lite"/>
    </source>
</evidence>
<dbReference type="EMBL" id="LR797103">
    <property type="protein sequence ID" value="CAB4187468.1"/>
    <property type="molecule type" value="Genomic_DNA"/>
</dbReference>
<feature type="compositionally biased region" description="Polar residues" evidence="1">
    <location>
        <begin position="53"/>
        <end position="66"/>
    </location>
</feature>